<name>M1DYB0_SOLTU</name>
<dbReference type="Proteomes" id="UP000011115">
    <property type="component" value="Unassembled WGS sequence"/>
</dbReference>
<reference evidence="3" key="1">
    <citation type="journal article" date="2011" name="Nature">
        <title>Genome sequence and analysis of the tuber crop potato.</title>
        <authorList>
            <consortium name="The Potato Genome Sequencing Consortium"/>
        </authorList>
    </citation>
    <scope>NUCLEOTIDE SEQUENCE [LARGE SCALE GENOMIC DNA]</scope>
    <source>
        <strain evidence="3">cv. DM1-3 516 R44</strain>
    </source>
</reference>
<proteinExistence type="predicted"/>
<dbReference type="AlphaFoldDB" id="M1DYB0"/>
<evidence type="ECO:0000256" key="1">
    <source>
        <dbReference type="SAM" id="MobiDB-lite"/>
    </source>
</evidence>
<dbReference type="HOGENOM" id="CLU_1491547_0_0_1"/>
<feature type="compositionally biased region" description="Low complexity" evidence="1">
    <location>
        <begin position="89"/>
        <end position="109"/>
    </location>
</feature>
<evidence type="ECO:0000313" key="2">
    <source>
        <dbReference type="EnsemblPlants" id="PGSC0003DMT400096382"/>
    </source>
</evidence>
<dbReference type="EnsemblPlants" id="PGSC0003DMT400096382">
    <property type="protein sequence ID" value="PGSC0003DMT400096382"/>
    <property type="gene ID" value="PGSC0003DMG400045953"/>
</dbReference>
<dbReference type="PaxDb" id="4113-PGSC0003DMT400096382"/>
<dbReference type="InParanoid" id="M1DYB0"/>
<organism evidence="2 3">
    <name type="scientific">Solanum tuberosum</name>
    <name type="common">Potato</name>
    <dbReference type="NCBI Taxonomy" id="4113"/>
    <lineage>
        <taxon>Eukaryota</taxon>
        <taxon>Viridiplantae</taxon>
        <taxon>Streptophyta</taxon>
        <taxon>Embryophyta</taxon>
        <taxon>Tracheophyta</taxon>
        <taxon>Spermatophyta</taxon>
        <taxon>Magnoliopsida</taxon>
        <taxon>eudicotyledons</taxon>
        <taxon>Gunneridae</taxon>
        <taxon>Pentapetalae</taxon>
        <taxon>asterids</taxon>
        <taxon>lamiids</taxon>
        <taxon>Solanales</taxon>
        <taxon>Solanaceae</taxon>
        <taxon>Solanoideae</taxon>
        <taxon>Solaneae</taxon>
        <taxon>Solanum</taxon>
    </lineage>
</organism>
<keyword evidence="3" id="KW-1185">Reference proteome</keyword>
<dbReference type="Gramene" id="PGSC0003DMT400096382">
    <property type="protein sequence ID" value="PGSC0003DMT400096382"/>
    <property type="gene ID" value="PGSC0003DMG400045953"/>
</dbReference>
<feature type="region of interest" description="Disordered" evidence="1">
    <location>
        <begin position="78"/>
        <end position="109"/>
    </location>
</feature>
<protein>
    <recommendedName>
        <fullName evidence="4">Integrase core domain containing protein</fullName>
    </recommendedName>
</protein>
<evidence type="ECO:0000313" key="3">
    <source>
        <dbReference type="Proteomes" id="UP000011115"/>
    </source>
</evidence>
<reference evidence="2" key="2">
    <citation type="submission" date="2015-06" db="UniProtKB">
        <authorList>
            <consortium name="EnsemblPlants"/>
        </authorList>
    </citation>
    <scope>IDENTIFICATION</scope>
    <source>
        <strain evidence="2">DM1-3 516 R44</strain>
    </source>
</reference>
<evidence type="ECO:0008006" key="4">
    <source>
        <dbReference type="Google" id="ProtNLM"/>
    </source>
</evidence>
<sequence length="181" mass="19752">MACRLPQIRHCSDTKFVTPQTRGAQLAPIAKTKARADPAKPFATNRDAGVTNWHCDNLIEVPPLRVYLVVDVEQIQGDDPAPPAHINNAPGSPSQAASRSPSSSRATPPSGAVVVLLARVQKLEAQMATLLHHMKPWIQKSIVESEARMETMMGQKVPIVHKRMDAFELGVLERPALTTDL</sequence>
<accession>M1DYB0</accession>